<dbReference type="Gene3D" id="1.10.150.240">
    <property type="entry name" value="Putative phosphatase, domain 2"/>
    <property type="match status" value="1"/>
</dbReference>
<dbReference type="InterPro" id="IPR041492">
    <property type="entry name" value="HAD_2"/>
</dbReference>
<evidence type="ECO:0000313" key="5">
    <source>
        <dbReference type="EMBL" id="EMS80049.1"/>
    </source>
</evidence>
<comment type="pathway">
    <text evidence="2">Organic acid metabolism; glycolate biosynthesis; glycolate from 2-phosphoglycolate: step 1/1.</text>
</comment>
<dbReference type="EC" id="3.1.3.18" evidence="4"/>
<dbReference type="PATRIC" id="fig|1286635.3.peg.1757"/>
<dbReference type="AlphaFoldDB" id="S0G3J3"/>
<dbReference type="NCBIfam" id="TIGR01509">
    <property type="entry name" value="HAD-SF-IA-v3"/>
    <property type="match status" value="1"/>
</dbReference>
<name>S0G3J3_9BACT</name>
<evidence type="ECO:0000256" key="4">
    <source>
        <dbReference type="ARBA" id="ARBA00013078"/>
    </source>
</evidence>
<keyword evidence="6" id="KW-1185">Reference proteome</keyword>
<comment type="catalytic activity">
    <reaction evidence="1">
        <text>2-phosphoglycolate + H2O = glycolate + phosphate</text>
        <dbReference type="Rhea" id="RHEA:14369"/>
        <dbReference type="ChEBI" id="CHEBI:15377"/>
        <dbReference type="ChEBI" id="CHEBI:29805"/>
        <dbReference type="ChEBI" id="CHEBI:43474"/>
        <dbReference type="ChEBI" id="CHEBI:58033"/>
        <dbReference type="EC" id="3.1.3.18"/>
    </reaction>
</comment>
<dbReference type="NCBIfam" id="TIGR01549">
    <property type="entry name" value="HAD-SF-IA-v1"/>
    <property type="match status" value="1"/>
</dbReference>
<reference evidence="5 6" key="1">
    <citation type="journal article" date="2013" name="Genome Announc.">
        <title>Draft Genome Sequence of Desulfotignum phosphitoxidans DSM 13687 Strain FiPS-3.</title>
        <authorList>
            <person name="Poehlein A."/>
            <person name="Daniel R."/>
            <person name="Simeonova D.D."/>
        </authorList>
    </citation>
    <scope>NUCLEOTIDE SEQUENCE [LARGE SCALE GENOMIC DNA]</scope>
    <source>
        <strain evidence="5 6">DSM 13687</strain>
    </source>
</reference>
<keyword evidence="5" id="KW-0378">Hydrolase</keyword>
<dbReference type="InterPro" id="IPR006439">
    <property type="entry name" value="HAD-SF_hydro_IA"/>
</dbReference>
<protein>
    <recommendedName>
        <fullName evidence="4">phosphoglycolate phosphatase</fullName>
        <ecNumber evidence="4">3.1.3.18</ecNumber>
    </recommendedName>
</protein>
<dbReference type="SFLD" id="SFLDG01129">
    <property type="entry name" value="C1.5:_HAD__Beta-PGM__Phosphata"/>
    <property type="match status" value="1"/>
</dbReference>
<dbReference type="InterPro" id="IPR050155">
    <property type="entry name" value="HAD-like_hydrolase_sf"/>
</dbReference>
<proteinExistence type="inferred from homology"/>
<dbReference type="InterPro" id="IPR023198">
    <property type="entry name" value="PGP-like_dom2"/>
</dbReference>
<dbReference type="SFLD" id="SFLDS00003">
    <property type="entry name" value="Haloacid_Dehalogenase"/>
    <property type="match status" value="1"/>
</dbReference>
<dbReference type="OrthoDB" id="9792518at2"/>
<comment type="similarity">
    <text evidence="3">Belongs to the HAD-like hydrolase superfamily. CbbY/CbbZ/Gph/YieH family.</text>
</comment>
<dbReference type="Gene3D" id="3.40.50.1000">
    <property type="entry name" value="HAD superfamily/HAD-like"/>
    <property type="match status" value="1"/>
</dbReference>
<dbReference type="Proteomes" id="UP000014216">
    <property type="component" value="Unassembled WGS sequence"/>
</dbReference>
<dbReference type="SUPFAM" id="SSF56784">
    <property type="entry name" value="HAD-like"/>
    <property type="match status" value="1"/>
</dbReference>
<dbReference type="Pfam" id="PF13419">
    <property type="entry name" value="HAD_2"/>
    <property type="match status" value="1"/>
</dbReference>
<accession>S0G3J3</accession>
<evidence type="ECO:0000256" key="3">
    <source>
        <dbReference type="ARBA" id="ARBA00006171"/>
    </source>
</evidence>
<evidence type="ECO:0000313" key="6">
    <source>
        <dbReference type="Proteomes" id="UP000014216"/>
    </source>
</evidence>
<comment type="caution">
    <text evidence="5">The sequence shown here is derived from an EMBL/GenBank/DDBJ whole genome shotgun (WGS) entry which is preliminary data.</text>
</comment>
<dbReference type="PRINTS" id="PR00413">
    <property type="entry name" value="HADHALOGNASE"/>
</dbReference>
<dbReference type="GO" id="GO:0008967">
    <property type="term" value="F:phosphoglycolate phosphatase activity"/>
    <property type="evidence" value="ECO:0007669"/>
    <property type="project" value="UniProtKB-EC"/>
</dbReference>
<gene>
    <name evidence="5" type="ORF">Dpo_3c01920</name>
</gene>
<dbReference type="PANTHER" id="PTHR43434">
    <property type="entry name" value="PHOSPHOGLYCOLATE PHOSPHATASE"/>
    <property type="match status" value="1"/>
</dbReference>
<dbReference type="InterPro" id="IPR036412">
    <property type="entry name" value="HAD-like_sf"/>
</dbReference>
<dbReference type="PANTHER" id="PTHR43434:SF1">
    <property type="entry name" value="PHOSPHOGLYCOLATE PHOSPHATASE"/>
    <property type="match status" value="1"/>
</dbReference>
<dbReference type="RefSeq" id="WP_006965380.1">
    <property type="nucleotide sequence ID" value="NZ_APJX01000003.1"/>
</dbReference>
<evidence type="ECO:0000256" key="2">
    <source>
        <dbReference type="ARBA" id="ARBA00004818"/>
    </source>
</evidence>
<dbReference type="InterPro" id="IPR023214">
    <property type="entry name" value="HAD_sf"/>
</dbReference>
<dbReference type="EMBL" id="APJX01000003">
    <property type="protein sequence ID" value="EMS80049.1"/>
    <property type="molecule type" value="Genomic_DNA"/>
</dbReference>
<organism evidence="5 6">
    <name type="scientific">Desulfotignum phosphitoxidans DSM 13687</name>
    <dbReference type="NCBI Taxonomy" id="1286635"/>
    <lineage>
        <taxon>Bacteria</taxon>
        <taxon>Pseudomonadati</taxon>
        <taxon>Thermodesulfobacteriota</taxon>
        <taxon>Desulfobacteria</taxon>
        <taxon>Desulfobacterales</taxon>
        <taxon>Desulfobacteraceae</taxon>
        <taxon>Desulfotignum</taxon>
    </lineage>
</organism>
<dbReference type="SFLD" id="SFLDG01135">
    <property type="entry name" value="C1.5.6:_HAD__Beta-PGM__Phospha"/>
    <property type="match status" value="1"/>
</dbReference>
<evidence type="ECO:0000256" key="1">
    <source>
        <dbReference type="ARBA" id="ARBA00000830"/>
    </source>
</evidence>
<sequence>MNNFEAVLFDLDGTLVDFQWDLDEAIPEICAILSDAGMDMARYGDPPSYVSLFNLTRDITDQWINRDALEDARKLLAKLDDVYNRYDQDAMKRWQPYPDTRSTLTRLVKEGFRLGVVSNCGREAVHGILARFNLIDFFEIILSRQDMSRLKPHPESLGLALKTLSLSPEKVLFVGDSINDILAADNTGMAACFLSCGESRITGLSATLNVNHISRLSDLLKIL</sequence>
<dbReference type="GO" id="GO:0006281">
    <property type="term" value="P:DNA repair"/>
    <property type="evidence" value="ECO:0007669"/>
    <property type="project" value="TreeGrafter"/>
</dbReference>